<feature type="transmembrane region" description="Helical" evidence="6">
    <location>
        <begin position="62"/>
        <end position="81"/>
    </location>
</feature>
<feature type="transmembrane region" description="Helical" evidence="6">
    <location>
        <begin position="241"/>
        <end position="265"/>
    </location>
</feature>
<feature type="transmembrane region" description="Helical" evidence="6">
    <location>
        <begin position="354"/>
        <end position="382"/>
    </location>
</feature>
<feature type="transmembrane region" description="Helical" evidence="6">
    <location>
        <begin position="155"/>
        <end position="175"/>
    </location>
</feature>
<dbReference type="PROSITE" id="PS50850">
    <property type="entry name" value="MFS"/>
    <property type="match status" value="1"/>
</dbReference>
<dbReference type="GO" id="GO:0015606">
    <property type="term" value="F:spermidine transmembrane transporter activity"/>
    <property type="evidence" value="ECO:0007669"/>
    <property type="project" value="TreeGrafter"/>
</dbReference>
<dbReference type="PROSITE" id="PS00216">
    <property type="entry name" value="SUGAR_TRANSPORT_1"/>
    <property type="match status" value="1"/>
</dbReference>
<evidence type="ECO:0000256" key="2">
    <source>
        <dbReference type="ARBA" id="ARBA00022692"/>
    </source>
</evidence>
<dbReference type="InterPro" id="IPR005829">
    <property type="entry name" value="Sugar_transporter_CS"/>
</dbReference>
<dbReference type="GO" id="GO:0042908">
    <property type="term" value="P:xenobiotic transport"/>
    <property type="evidence" value="ECO:0007669"/>
    <property type="project" value="UniProtKB-ARBA"/>
</dbReference>
<dbReference type="Pfam" id="PF07690">
    <property type="entry name" value="MFS_1"/>
    <property type="match status" value="1"/>
</dbReference>
<keyword evidence="9" id="KW-1185">Reference proteome</keyword>
<dbReference type="Gene3D" id="1.20.1720.10">
    <property type="entry name" value="Multidrug resistance protein D"/>
    <property type="match status" value="1"/>
</dbReference>
<reference evidence="8" key="1">
    <citation type="submission" date="2023-06" db="EMBL/GenBank/DDBJ databases">
        <title>Multi-omics analyses reveal the molecular pathogenesis toolkit of Lasiodiplodia hormozganensis, a cross-kingdom pathogen.</title>
        <authorList>
            <person name="Felix C."/>
            <person name="Meneses R."/>
            <person name="Goncalves M.F.M."/>
            <person name="Tilleman L."/>
            <person name="Duarte A.S."/>
            <person name="Jorrin-Novo J.V."/>
            <person name="Van De Peer Y."/>
            <person name="Deforce D."/>
            <person name="Van Nieuwerburgh F."/>
            <person name="Esteves A.C."/>
            <person name="Alves A."/>
        </authorList>
    </citation>
    <scope>NUCLEOTIDE SEQUENCE</scope>
    <source>
        <strain evidence="8">CBS 339.90</strain>
    </source>
</reference>
<keyword evidence="3 6" id="KW-1133">Transmembrane helix</keyword>
<feature type="transmembrane region" description="Helical" evidence="6">
    <location>
        <begin position="329"/>
        <end position="348"/>
    </location>
</feature>
<dbReference type="EMBL" id="JAUJDW010000026">
    <property type="protein sequence ID" value="KAK0653646.1"/>
    <property type="molecule type" value="Genomic_DNA"/>
</dbReference>
<comment type="caution">
    <text evidence="8">The sequence shown here is derived from an EMBL/GenBank/DDBJ whole genome shotgun (WGS) entry which is preliminary data.</text>
</comment>
<comment type="subcellular location">
    <subcellularLocation>
        <location evidence="1">Membrane</location>
        <topology evidence="1">Multi-pass membrane protein</topology>
    </subcellularLocation>
</comment>
<dbReference type="PANTHER" id="PTHR23502:SF182">
    <property type="entry name" value="POLYAMINE TRANSPORTER, PUTATIVE-RELATED"/>
    <property type="match status" value="1"/>
</dbReference>
<evidence type="ECO:0000256" key="1">
    <source>
        <dbReference type="ARBA" id="ARBA00004141"/>
    </source>
</evidence>
<gene>
    <name evidence="8" type="primary">rdc3_5</name>
    <name evidence="8" type="ORF">DIS24_g5912</name>
</gene>
<keyword evidence="4 6" id="KW-0472">Membrane</keyword>
<feature type="domain" description="Major facilitator superfamily (MFS) profile" evidence="7">
    <location>
        <begin position="1"/>
        <end position="401"/>
    </location>
</feature>
<name>A0AA40CW67_9PEZI</name>
<dbReference type="InterPro" id="IPR020846">
    <property type="entry name" value="MFS_dom"/>
</dbReference>
<feature type="transmembrane region" description="Helical" evidence="6">
    <location>
        <begin position="285"/>
        <end position="303"/>
    </location>
</feature>
<evidence type="ECO:0000256" key="4">
    <source>
        <dbReference type="ARBA" id="ARBA00023136"/>
    </source>
</evidence>
<feature type="transmembrane region" description="Helical" evidence="6">
    <location>
        <begin position="93"/>
        <end position="111"/>
    </location>
</feature>
<evidence type="ECO:0000256" key="5">
    <source>
        <dbReference type="SAM" id="MobiDB-lite"/>
    </source>
</evidence>
<dbReference type="GO" id="GO:0000297">
    <property type="term" value="F:spermine transmembrane transporter activity"/>
    <property type="evidence" value="ECO:0007669"/>
    <property type="project" value="TreeGrafter"/>
</dbReference>
<dbReference type="Proteomes" id="UP001175001">
    <property type="component" value="Unassembled WGS sequence"/>
</dbReference>
<keyword evidence="2 6" id="KW-0812">Transmembrane</keyword>
<dbReference type="SUPFAM" id="SSF103473">
    <property type="entry name" value="MFS general substrate transporter"/>
    <property type="match status" value="1"/>
</dbReference>
<dbReference type="InterPro" id="IPR036259">
    <property type="entry name" value="MFS_trans_sf"/>
</dbReference>
<protein>
    <submittedName>
        <fullName evidence="8">Efflux pump rdc3</fullName>
    </submittedName>
</protein>
<feature type="region of interest" description="Disordered" evidence="5">
    <location>
        <begin position="1"/>
        <end position="29"/>
    </location>
</feature>
<evidence type="ECO:0000256" key="3">
    <source>
        <dbReference type="ARBA" id="ARBA00022989"/>
    </source>
</evidence>
<evidence type="ECO:0000259" key="7">
    <source>
        <dbReference type="PROSITE" id="PS50850"/>
    </source>
</evidence>
<organism evidence="8 9">
    <name type="scientific">Lasiodiplodia hormozganensis</name>
    <dbReference type="NCBI Taxonomy" id="869390"/>
    <lineage>
        <taxon>Eukaryota</taxon>
        <taxon>Fungi</taxon>
        <taxon>Dikarya</taxon>
        <taxon>Ascomycota</taxon>
        <taxon>Pezizomycotina</taxon>
        <taxon>Dothideomycetes</taxon>
        <taxon>Dothideomycetes incertae sedis</taxon>
        <taxon>Botryosphaeriales</taxon>
        <taxon>Botryosphaeriaceae</taxon>
        <taxon>Lasiodiplodia</taxon>
    </lineage>
</organism>
<proteinExistence type="predicted"/>
<evidence type="ECO:0000313" key="8">
    <source>
        <dbReference type="EMBL" id="KAK0653646.1"/>
    </source>
</evidence>
<evidence type="ECO:0000256" key="6">
    <source>
        <dbReference type="SAM" id="Phobius"/>
    </source>
</evidence>
<dbReference type="AlphaFoldDB" id="A0AA40CW67"/>
<dbReference type="InterPro" id="IPR011701">
    <property type="entry name" value="MFS"/>
</dbReference>
<feature type="transmembrane region" description="Helical" evidence="6">
    <location>
        <begin position="123"/>
        <end position="143"/>
    </location>
</feature>
<sequence length="401" mass="42789">MGDHPEDSSAPSSISEESGDGAVQFDKHNPKNWSMRKNVFSTSATVPATPILMLRFSISRTVATLPLTLYALGLAFGPLFTAPLSEMLGRRPIYITSVALLLAFTGGASAAQNLATLLACRFLAGFFGSAGVAIGAGTLADVWDGEPAQGPASILFILGPFLGPTLAPIASAYTLHDRDNDWRWTQWLVLLIGAPAMVGVVLMSETSVVKPSSEKEAQQRVSLGSTLPTLRTAIARPTRMLFTEIIVASLTLYAAFAYAMIFSYFSSASYVLPRYYGFNIREVGLSFIAVIIGYLLATVLFAVSDKTLYARAAAEARAQGTQPSPKHRLYSAMVGSLLLPVGLFWYAWEAHAGGHWAALVASGIPFGFGAFSLFVSAIAYLVEVYKAGAAASGEYPFPRQS</sequence>
<dbReference type="PANTHER" id="PTHR23502">
    <property type="entry name" value="MAJOR FACILITATOR SUPERFAMILY"/>
    <property type="match status" value="1"/>
</dbReference>
<dbReference type="GO" id="GO:0005886">
    <property type="term" value="C:plasma membrane"/>
    <property type="evidence" value="ECO:0007669"/>
    <property type="project" value="TreeGrafter"/>
</dbReference>
<dbReference type="GO" id="GO:0140115">
    <property type="term" value="P:export across plasma membrane"/>
    <property type="evidence" value="ECO:0007669"/>
    <property type="project" value="UniProtKB-ARBA"/>
</dbReference>
<evidence type="ECO:0000313" key="9">
    <source>
        <dbReference type="Proteomes" id="UP001175001"/>
    </source>
</evidence>
<accession>A0AA40CW67</accession>